<reference evidence="2" key="1">
    <citation type="submission" date="2018-05" db="EMBL/GenBank/DDBJ databases">
        <authorList>
            <person name="Lanie J.A."/>
            <person name="Ng W.-L."/>
            <person name="Kazmierczak K.M."/>
            <person name="Andrzejewski T.M."/>
            <person name="Davidsen T.M."/>
            <person name="Wayne K.J."/>
            <person name="Tettelin H."/>
            <person name="Glass J.I."/>
            <person name="Rusch D."/>
            <person name="Podicherti R."/>
            <person name="Tsui H.-C.T."/>
            <person name="Winkler M.E."/>
        </authorList>
    </citation>
    <scope>NUCLEOTIDE SEQUENCE</scope>
</reference>
<dbReference type="InterPro" id="IPR055557">
    <property type="entry name" value="DUF7133"/>
</dbReference>
<organism evidence="2">
    <name type="scientific">marine metagenome</name>
    <dbReference type="NCBI Taxonomy" id="408172"/>
    <lineage>
        <taxon>unclassified sequences</taxon>
        <taxon>metagenomes</taxon>
        <taxon>ecological metagenomes</taxon>
    </lineage>
</organism>
<dbReference type="Pfam" id="PF23500">
    <property type="entry name" value="DUF7133"/>
    <property type="match status" value="1"/>
</dbReference>
<dbReference type="AlphaFoldDB" id="A0A382Z8U5"/>
<dbReference type="EMBL" id="UINC01181958">
    <property type="protein sequence ID" value="SVD91911.1"/>
    <property type="molecule type" value="Genomic_DNA"/>
</dbReference>
<name>A0A382Z8U5_9ZZZZ</name>
<feature type="non-terminal residue" evidence="2">
    <location>
        <position position="258"/>
    </location>
</feature>
<gene>
    <name evidence="2" type="ORF">METZ01_LOCUS444765</name>
</gene>
<dbReference type="PANTHER" id="PTHR33546:SF1">
    <property type="entry name" value="LARGE, MULTIFUNCTIONAL SECRETED PROTEIN"/>
    <property type="match status" value="1"/>
</dbReference>
<sequence length="258" mass="28598">MGLLCWRGSVYTASPPDVLRLRDTDGDGKTDAREVLASGWHVRGTASLHGPFLGPEGWLYLTDGRHGFDIKTKDGRKFKGLASRIWRMRPDGTELESVAGGGFDNPVEIVFTPGGEMIGTMTYFTNPKNGQRDSLMHFLEGGVYRKWHSSVAEFTRTGDLLGPMTRFARVAPAGLHRHSGLSFGKTFRGNLFSAQFNPHRIQRHILKRRGATFTSEDSDFLVSSDPDFHPTDVLEAPDGSLIVIDTGGWYIDQCPLSR</sequence>
<accession>A0A382Z8U5</accession>
<proteinExistence type="predicted"/>
<dbReference type="InterPro" id="IPR011042">
    <property type="entry name" value="6-blade_b-propeller_TolB-like"/>
</dbReference>
<evidence type="ECO:0000313" key="2">
    <source>
        <dbReference type="EMBL" id="SVD91911.1"/>
    </source>
</evidence>
<dbReference type="SUPFAM" id="SSF101898">
    <property type="entry name" value="NHL repeat"/>
    <property type="match status" value="1"/>
</dbReference>
<feature type="domain" description="DUF7133" evidence="1">
    <location>
        <begin position="2"/>
        <end position="245"/>
    </location>
</feature>
<evidence type="ECO:0000259" key="1">
    <source>
        <dbReference type="Pfam" id="PF23500"/>
    </source>
</evidence>
<dbReference type="Gene3D" id="2.120.10.30">
    <property type="entry name" value="TolB, C-terminal domain"/>
    <property type="match status" value="1"/>
</dbReference>
<protein>
    <recommendedName>
        <fullName evidence="1">DUF7133 domain-containing protein</fullName>
    </recommendedName>
</protein>
<dbReference type="PANTHER" id="PTHR33546">
    <property type="entry name" value="LARGE, MULTIFUNCTIONAL SECRETED PROTEIN-RELATED"/>
    <property type="match status" value="1"/>
</dbReference>